<sequence>MKLNLQISGVLAAGLLLAACQEEEPNHTVQYFLDNPSERKEMLAKCEVTDDAISDANCLNANAAALSVAREERRQRQKDAVQSLYGDGS</sequence>
<feature type="region of interest" description="Disordered" evidence="1">
    <location>
        <begin position="70"/>
        <end position="89"/>
    </location>
</feature>
<reference evidence="2" key="1">
    <citation type="submission" date="2021-08" db="EMBL/GenBank/DDBJ databases">
        <authorList>
            <person name="Nwanade C."/>
            <person name="Wang M."/>
            <person name="Masoudi A."/>
            <person name="Yu Z."/>
            <person name="Liu J."/>
        </authorList>
    </citation>
    <scope>NUCLEOTIDE SEQUENCE</scope>
    <source>
        <strain evidence="2">S166</strain>
        <plasmid evidence="2">unnamed6</plasmid>
    </source>
</reference>
<keyword evidence="2" id="KW-0449">Lipoprotein</keyword>
<geneLocation type="plasmid" evidence="2 3">
    <name>unnamed6</name>
</geneLocation>
<dbReference type="EMBL" id="CP081057">
    <property type="protein sequence ID" value="UWQ44015.1"/>
    <property type="molecule type" value="Genomic_DNA"/>
</dbReference>
<name>A0ABY5WRG4_9RHOB</name>
<protein>
    <submittedName>
        <fullName evidence="2">EexN family lipoprotein</fullName>
    </submittedName>
</protein>
<accession>A0ABY5WRG4</accession>
<proteinExistence type="predicted"/>
<dbReference type="Proteomes" id="UP001058514">
    <property type="component" value="Plasmid unnamed6"/>
</dbReference>
<dbReference type="NCBIfam" id="NF033894">
    <property type="entry name" value="Eex_IncN"/>
    <property type="match status" value="1"/>
</dbReference>
<organism evidence="2 3">
    <name type="scientific">Leisingera aquaemixtae</name>
    <dbReference type="NCBI Taxonomy" id="1396826"/>
    <lineage>
        <taxon>Bacteria</taxon>
        <taxon>Pseudomonadati</taxon>
        <taxon>Pseudomonadota</taxon>
        <taxon>Alphaproteobacteria</taxon>
        <taxon>Rhodobacterales</taxon>
        <taxon>Roseobacteraceae</taxon>
        <taxon>Leisingera</taxon>
    </lineage>
</organism>
<evidence type="ECO:0000256" key="1">
    <source>
        <dbReference type="SAM" id="MobiDB-lite"/>
    </source>
</evidence>
<evidence type="ECO:0000313" key="3">
    <source>
        <dbReference type="Proteomes" id="UP001058514"/>
    </source>
</evidence>
<feature type="compositionally biased region" description="Basic and acidic residues" evidence="1">
    <location>
        <begin position="70"/>
        <end position="79"/>
    </location>
</feature>
<keyword evidence="3" id="KW-1185">Reference proteome</keyword>
<dbReference type="InterPro" id="IPR047937">
    <property type="entry name" value="Eex_IncN-like"/>
</dbReference>
<gene>
    <name evidence="2" type="ORF">K3718_21220</name>
</gene>
<keyword evidence="2" id="KW-0614">Plasmid</keyword>
<dbReference type="RefSeq" id="WP_259966427.1">
    <property type="nucleotide sequence ID" value="NZ_CP081057.1"/>
</dbReference>
<dbReference type="PROSITE" id="PS51257">
    <property type="entry name" value="PROKAR_LIPOPROTEIN"/>
    <property type="match status" value="1"/>
</dbReference>
<evidence type="ECO:0000313" key="2">
    <source>
        <dbReference type="EMBL" id="UWQ44015.1"/>
    </source>
</evidence>